<feature type="region of interest" description="Disordered" evidence="1">
    <location>
        <begin position="961"/>
        <end position="1006"/>
    </location>
</feature>
<organism evidence="2 3">
    <name type="scientific">Astrephomene gubernaculifera</name>
    <dbReference type="NCBI Taxonomy" id="47775"/>
    <lineage>
        <taxon>Eukaryota</taxon>
        <taxon>Viridiplantae</taxon>
        <taxon>Chlorophyta</taxon>
        <taxon>core chlorophytes</taxon>
        <taxon>Chlorophyceae</taxon>
        <taxon>CS clade</taxon>
        <taxon>Chlamydomonadales</taxon>
        <taxon>Astrephomenaceae</taxon>
        <taxon>Astrephomene</taxon>
    </lineage>
</organism>
<feature type="compositionally biased region" description="Basic and acidic residues" evidence="1">
    <location>
        <begin position="526"/>
        <end position="535"/>
    </location>
</feature>
<feature type="compositionally biased region" description="Pro residues" evidence="1">
    <location>
        <begin position="1109"/>
        <end position="1123"/>
    </location>
</feature>
<feature type="region of interest" description="Disordered" evidence="1">
    <location>
        <begin position="1256"/>
        <end position="1279"/>
    </location>
</feature>
<gene>
    <name evidence="2" type="ORF">Agub_g613</name>
</gene>
<evidence type="ECO:0000256" key="1">
    <source>
        <dbReference type="SAM" id="MobiDB-lite"/>
    </source>
</evidence>
<feature type="region of interest" description="Disordered" evidence="1">
    <location>
        <begin position="906"/>
        <end position="931"/>
    </location>
</feature>
<feature type="compositionally biased region" description="Low complexity" evidence="1">
    <location>
        <begin position="1441"/>
        <end position="1457"/>
    </location>
</feature>
<feature type="compositionally biased region" description="Low complexity" evidence="1">
    <location>
        <begin position="184"/>
        <end position="197"/>
    </location>
</feature>
<dbReference type="EMBL" id="BMAR01000001">
    <property type="protein sequence ID" value="GFR40070.1"/>
    <property type="molecule type" value="Genomic_DNA"/>
</dbReference>
<feature type="compositionally biased region" description="Low complexity" evidence="1">
    <location>
        <begin position="982"/>
        <end position="991"/>
    </location>
</feature>
<accession>A0AAD3HH11</accession>
<feature type="compositionally biased region" description="Low complexity" evidence="1">
    <location>
        <begin position="591"/>
        <end position="608"/>
    </location>
</feature>
<sequence length="1563" mass="155429">MASYFPRADEFVLDFDAEEQAQLQILALAAGQPLLTIAGAAAGPGAPAATVAAAAKRGLKPAAGAASTNRGTAQTRNGGPGPNNALAGRGNTSAAAPPGRIDSELDALRREIARLEQLKKQGASKPAPAAQPGQAAARQQPASGRVAARKTQQVPALSSSSGAAAAGSAPAGEAQVPLAKSPTARAGARAVPAGAAPSGTGAHAAKRARLQPGNKPTDTAQAAQASTGVARSATAGNATGASAPPDTAVSSAATPASSEQGAAAAAPAEGTARAEQLAGTKRGADAEAVGPGAQQLQQQRQHLANRQQPRSQQPPSADADAGPGSTAQEASEGPREGGAGGDGSDAAEGVAARGPLQLPGTVGPGGSAQPPDQAGPGPPAKRPRRALAPAGSGGSGGGASSGVGVMASGHGLGDQAGGAEQLQQRAAGPATHSGPAVVGTSGRDAGRQDADGEVVVRQRGQALAAETISPEAEQAANAFLMSLLTQMGGGAAGSQHAAPQQAPMPLPPLERQQPGLVGVGLGGGQHDGERPREEPTAPGSQEPGALLRDVQQPLSGPSGQGRHAGGAGSWDRDAAAGPTERATRGHGAQGTAGMSSARRAAAERTTAAVQRMRRKSAVAAATPVAAAAAGPGRPNNSPADGPCTMAAGPHTAAHPEAGNGVLVGSCPNLVDDPPHSEQVLPVMRADGGCDACAAAESAMPLPASAGLLPDIISRLPLESRTALAEALAPVHTAQTLPQIPTAATDAAVTEPDTTPRSGEGGTLGPPAEQPLRAMPNGPVGHVAALAAAACQPGMLVPPPLEHQHVGVRDPDVLLGAVGSPVGAPPQPPLSAATTPSRLPYDSAAAVAAAVADMPAPPNLAARMPPPGGLPAEFPAHPWVQGSTAGRGSAPAEPAPLPAMPAGALLQQQQHEVRPPPHPGPGLGAPSGPDYGCAGAPNGFPAAPLRGGAVAGSAGEHAGATAAAPASLPLPQGGLPPPPVAPPGLAHGAFPPLARPPPGLQPPHPYLHPPAYPMHPLPPPHFPGAFPLGPPAGLVPGWRPGLMGPGPGSGLVPLAGGCAAIPVEEVDLLARKELLLLKWRMLQELAADVQGEWRDVCMAHNRLRTQLRPLPQPPQQPPLRPPDQPTSAAAASGGGLAPGAVQSPAAPCPTLSHPLQHHPAAQQPLQGGQQYPHPVPPPRLPDQPMLPPAGPAQLLPGHPPHAGQPHPHGAYPPQLHPQPLSLPHQPLSGGSLLGAAAGAGCAAPPASAPAMLAPPAAPVAPACGPQADGSRTAASGVQHGASYERAEVDPILQNQQQQAQQRQPPLPLQPQQQQGQQLTDRQVQHHRLFACLEHPPAQLQPLQHPLQQIQHQQQPPGQVMCPEQDAPMQQQGQYGAPLGHPQQQYQGGVFPAVVEHGAAAFLAPCLQEHRATHQQQPQVVNLGGGGGNRPAGIDTFRHLPEGPHGQQQQQQPSASAGQPGSGPAPGMGGAVPSRHGGVVQHGCSQADVLLADNTLPRWEHQGQPGGQPPQQQPQPAHLAAAAVLGHPGQAAAAGADAARLVVAAGAQGGLGRWSSRFSLRRYGG</sequence>
<evidence type="ECO:0000313" key="2">
    <source>
        <dbReference type="EMBL" id="GFR40070.1"/>
    </source>
</evidence>
<feature type="region of interest" description="Disordered" evidence="1">
    <location>
        <begin position="489"/>
        <end position="656"/>
    </location>
</feature>
<feature type="region of interest" description="Disordered" evidence="1">
    <location>
        <begin position="1496"/>
        <end position="1515"/>
    </location>
</feature>
<feature type="compositionally biased region" description="Low complexity" evidence="1">
    <location>
        <begin position="293"/>
        <end position="316"/>
    </location>
</feature>
<feature type="compositionally biased region" description="Low complexity" evidence="1">
    <location>
        <begin position="961"/>
        <end position="972"/>
    </location>
</feature>
<feature type="compositionally biased region" description="Low complexity" evidence="1">
    <location>
        <begin position="1158"/>
        <end position="1171"/>
    </location>
</feature>
<comment type="caution">
    <text evidence="2">The sequence shown here is derived from an EMBL/GenBank/DDBJ whole genome shotgun (WGS) entry which is preliminary data.</text>
</comment>
<name>A0AAD3HH11_9CHLO</name>
<feature type="compositionally biased region" description="Low complexity" evidence="1">
    <location>
        <begin position="1190"/>
        <end position="1227"/>
    </location>
</feature>
<feature type="compositionally biased region" description="Low complexity" evidence="1">
    <location>
        <begin position="156"/>
        <end position="174"/>
    </location>
</feature>
<feature type="region of interest" description="Disordered" evidence="1">
    <location>
        <begin position="61"/>
        <end position="100"/>
    </location>
</feature>
<keyword evidence="3" id="KW-1185">Reference proteome</keyword>
<dbReference type="Proteomes" id="UP001054857">
    <property type="component" value="Unassembled WGS sequence"/>
</dbReference>
<feature type="compositionally biased region" description="Gly residues" evidence="1">
    <location>
        <begin position="558"/>
        <end position="568"/>
    </location>
</feature>
<feature type="region of interest" description="Disordered" evidence="1">
    <location>
        <begin position="739"/>
        <end position="774"/>
    </location>
</feature>
<reference evidence="2 3" key="1">
    <citation type="journal article" date="2021" name="Sci. Rep.">
        <title>Genome sequencing of the multicellular alga Astrephomene provides insights into convergent evolution of germ-soma differentiation.</title>
        <authorList>
            <person name="Yamashita S."/>
            <person name="Yamamoto K."/>
            <person name="Matsuzaki R."/>
            <person name="Suzuki S."/>
            <person name="Yamaguchi H."/>
            <person name="Hirooka S."/>
            <person name="Minakuchi Y."/>
            <person name="Miyagishima S."/>
            <person name="Kawachi M."/>
            <person name="Toyoda A."/>
            <person name="Nozaki H."/>
        </authorList>
    </citation>
    <scope>NUCLEOTIDE SEQUENCE [LARGE SCALE GENOMIC DNA]</scope>
    <source>
        <strain evidence="2 3">NIES-4017</strain>
    </source>
</reference>
<proteinExistence type="predicted"/>
<evidence type="ECO:0000313" key="3">
    <source>
        <dbReference type="Proteomes" id="UP001054857"/>
    </source>
</evidence>
<feature type="compositionally biased region" description="Low complexity" evidence="1">
    <location>
        <begin position="120"/>
        <end position="145"/>
    </location>
</feature>
<feature type="compositionally biased region" description="Polar residues" evidence="1">
    <location>
        <begin position="214"/>
        <end position="229"/>
    </location>
</feature>
<feature type="compositionally biased region" description="Low complexity" evidence="1">
    <location>
        <begin position="230"/>
        <end position="276"/>
    </location>
</feature>
<feature type="compositionally biased region" description="Low complexity" evidence="1">
    <location>
        <begin position="617"/>
        <end position="639"/>
    </location>
</feature>
<feature type="compositionally biased region" description="Gly residues" evidence="1">
    <location>
        <begin position="1458"/>
        <end position="1468"/>
    </location>
</feature>
<feature type="region of interest" description="Disordered" evidence="1">
    <location>
        <begin position="1412"/>
        <end position="1478"/>
    </location>
</feature>
<feature type="compositionally biased region" description="Pro residues" evidence="1">
    <location>
        <begin position="1172"/>
        <end position="1189"/>
    </location>
</feature>
<feature type="compositionally biased region" description="Pro residues" evidence="1">
    <location>
        <begin position="992"/>
        <end position="1006"/>
    </location>
</feature>
<feature type="region of interest" description="Disordered" evidence="1">
    <location>
        <begin position="119"/>
        <end position="451"/>
    </location>
</feature>
<protein>
    <submittedName>
        <fullName evidence="2">Uncharacterized protein</fullName>
    </submittedName>
</protein>
<feature type="region of interest" description="Disordered" evidence="1">
    <location>
        <begin position="1104"/>
        <end position="1227"/>
    </location>
</feature>
<feature type="compositionally biased region" description="Gly residues" evidence="1">
    <location>
        <begin position="391"/>
        <end position="401"/>
    </location>
</feature>
<feature type="region of interest" description="Disordered" evidence="1">
    <location>
        <begin position="1292"/>
        <end position="1317"/>
    </location>
</feature>
<feature type="compositionally biased region" description="Low complexity" evidence="1">
    <location>
        <begin position="82"/>
        <end position="91"/>
    </location>
</feature>